<feature type="transmembrane region" description="Helical" evidence="1">
    <location>
        <begin position="263"/>
        <end position="287"/>
    </location>
</feature>
<feature type="transmembrane region" description="Helical" evidence="1">
    <location>
        <begin position="233"/>
        <end position="257"/>
    </location>
</feature>
<reference evidence="4" key="1">
    <citation type="journal article" date="2019" name="Int. J. Syst. Evol. Microbiol.">
        <title>The Global Catalogue of Microorganisms (GCM) 10K type strain sequencing project: providing services to taxonomists for standard genome sequencing and annotation.</title>
        <authorList>
            <consortium name="The Broad Institute Genomics Platform"/>
            <consortium name="The Broad Institute Genome Sequencing Center for Infectious Disease"/>
            <person name="Wu L."/>
            <person name="Ma J."/>
        </authorList>
    </citation>
    <scope>NUCLEOTIDE SEQUENCE [LARGE SCALE GENOMIC DNA]</scope>
    <source>
        <strain evidence="4">KCTC 22814</strain>
    </source>
</reference>
<feature type="transmembrane region" description="Helical" evidence="1">
    <location>
        <begin position="47"/>
        <end position="75"/>
    </location>
</feature>
<evidence type="ECO:0000313" key="4">
    <source>
        <dbReference type="Proteomes" id="UP001597525"/>
    </source>
</evidence>
<feature type="domain" description="Signal transduction histidine kinase internal region" evidence="2">
    <location>
        <begin position="309"/>
        <end position="386"/>
    </location>
</feature>
<feature type="transmembrane region" description="Helical" evidence="1">
    <location>
        <begin position="87"/>
        <end position="109"/>
    </location>
</feature>
<evidence type="ECO:0000259" key="2">
    <source>
        <dbReference type="Pfam" id="PF06580"/>
    </source>
</evidence>
<keyword evidence="3" id="KW-0808">Transferase</keyword>
<feature type="transmembrane region" description="Helical" evidence="1">
    <location>
        <begin position="9"/>
        <end position="27"/>
    </location>
</feature>
<dbReference type="PANTHER" id="PTHR34220">
    <property type="entry name" value="SENSOR HISTIDINE KINASE YPDA"/>
    <property type="match status" value="1"/>
</dbReference>
<comment type="caution">
    <text evidence="3">The sequence shown here is derived from an EMBL/GenBank/DDBJ whole genome shotgun (WGS) entry which is preliminary data.</text>
</comment>
<evidence type="ECO:0000313" key="3">
    <source>
        <dbReference type="EMBL" id="MFD2968896.1"/>
    </source>
</evidence>
<dbReference type="InterPro" id="IPR010559">
    <property type="entry name" value="Sig_transdc_His_kin_internal"/>
</dbReference>
<organism evidence="3 4">
    <name type="scientific">Sphingobacterium bambusae</name>
    <dbReference type="NCBI Taxonomy" id="662858"/>
    <lineage>
        <taxon>Bacteria</taxon>
        <taxon>Pseudomonadati</taxon>
        <taxon>Bacteroidota</taxon>
        <taxon>Sphingobacteriia</taxon>
        <taxon>Sphingobacteriales</taxon>
        <taxon>Sphingobacteriaceae</taxon>
        <taxon>Sphingobacterium</taxon>
    </lineage>
</organism>
<dbReference type="InterPro" id="IPR050640">
    <property type="entry name" value="Bact_2-comp_sensor_kinase"/>
</dbReference>
<dbReference type="InterPro" id="IPR036890">
    <property type="entry name" value="HATPase_C_sf"/>
</dbReference>
<keyword evidence="1" id="KW-1133">Transmembrane helix</keyword>
<accession>A0ABW6BKW6</accession>
<protein>
    <submittedName>
        <fullName evidence="3">Sensor histidine kinase</fullName>
        <ecNumber evidence="3">2.7.13.3</ecNumber>
    </submittedName>
</protein>
<dbReference type="SUPFAM" id="SSF55874">
    <property type="entry name" value="ATPase domain of HSP90 chaperone/DNA topoisomerase II/histidine kinase"/>
    <property type="match status" value="1"/>
</dbReference>
<dbReference type="EC" id="2.7.13.3" evidence="3"/>
<feature type="transmembrane region" description="Helical" evidence="1">
    <location>
        <begin position="196"/>
        <end position="221"/>
    </location>
</feature>
<gene>
    <name evidence="3" type="ORF">ACFS7Y_15985</name>
</gene>
<dbReference type="Pfam" id="PF06580">
    <property type="entry name" value="His_kinase"/>
    <property type="match status" value="1"/>
</dbReference>
<keyword evidence="4" id="KW-1185">Reference proteome</keyword>
<sequence length="501" mass="58127">MKLKDLKRIEFWIASVLLLIVALVLVFDTNKRSDNGEHYEFIVSKITYSYFFNFFLPRLFNISTIYLCFLCLNFWLIPSIINKKNELLSYFLIIMLMVVAGIVFGVSRTHSHTYELREYNTLTQGYNRFFFDAFTKAFLLVLALSAYTCLKQLIIYIVDSMEGESAMQKQLKMDLALGLGFWFAGVLFWIGTGSSYQLTVLWTLVMLAAIGLVIYSLYYLLPELYSKQKKFSTFFWTVFLVSIILTLPLSVLAVFFFQRNIDAAFILLAFHMPTQMLISVPLSWFLYKKRLESRAEITTLRTELGKSDANLHFLKSQINPHFLFNALNTLYGTALQEQAERTGEGIQKLGDMMRFMLHENLQDTIPLIREVDYLNNYIALQKLRTSPSADIKIETLIEAEFRGLHIAPMLLIPFVENAFKHGISLQRPSYIKISLQIQENVLYFDVCNSINPKNEQDPEADRSGVGLANVKQRMSLLYKDRHDLIIRENVHEYFVHLTLTL</sequence>
<feature type="transmembrane region" description="Helical" evidence="1">
    <location>
        <begin position="171"/>
        <end position="190"/>
    </location>
</feature>
<proteinExistence type="predicted"/>
<keyword evidence="1" id="KW-0812">Transmembrane</keyword>
<dbReference type="Gene3D" id="3.30.565.10">
    <property type="entry name" value="Histidine kinase-like ATPase, C-terminal domain"/>
    <property type="match status" value="1"/>
</dbReference>
<keyword evidence="3" id="KW-0418">Kinase</keyword>
<dbReference type="RefSeq" id="WP_320184838.1">
    <property type="nucleotide sequence ID" value="NZ_CP138332.1"/>
</dbReference>
<keyword evidence="1" id="KW-0472">Membrane</keyword>
<evidence type="ECO:0000256" key="1">
    <source>
        <dbReference type="SAM" id="Phobius"/>
    </source>
</evidence>
<dbReference type="GO" id="GO:0004673">
    <property type="term" value="F:protein histidine kinase activity"/>
    <property type="evidence" value="ECO:0007669"/>
    <property type="project" value="UniProtKB-EC"/>
</dbReference>
<dbReference type="PANTHER" id="PTHR34220:SF7">
    <property type="entry name" value="SENSOR HISTIDINE KINASE YPDA"/>
    <property type="match status" value="1"/>
</dbReference>
<name>A0ABW6BKW6_9SPHI</name>
<dbReference type="EMBL" id="JBHUPB010000010">
    <property type="protein sequence ID" value="MFD2968896.1"/>
    <property type="molecule type" value="Genomic_DNA"/>
</dbReference>
<feature type="transmembrane region" description="Helical" evidence="1">
    <location>
        <begin position="129"/>
        <end position="150"/>
    </location>
</feature>
<dbReference type="Proteomes" id="UP001597525">
    <property type="component" value="Unassembled WGS sequence"/>
</dbReference>